<keyword evidence="2" id="KW-1185">Reference proteome</keyword>
<dbReference type="RefSeq" id="WP_120542776.1">
    <property type="nucleotide sequence ID" value="NZ_RAVZ01000166.1"/>
</dbReference>
<protein>
    <submittedName>
        <fullName evidence="1">Uncharacterized protein</fullName>
    </submittedName>
</protein>
<dbReference type="AlphaFoldDB" id="A0A3A8IVZ1"/>
<sequence>MEVQFKFGDIWQYEYVLGARILLEKKQEAWVPEKLVIADGIGGPCPACGTEFLDFDVYIQRGVIESVTPHSADFTYGAETYVVREPWRVS</sequence>
<organism evidence="1 2">
    <name type="scientific">Corallococcus terminator</name>
    <dbReference type="NCBI Taxonomy" id="2316733"/>
    <lineage>
        <taxon>Bacteria</taxon>
        <taxon>Pseudomonadati</taxon>
        <taxon>Myxococcota</taxon>
        <taxon>Myxococcia</taxon>
        <taxon>Myxococcales</taxon>
        <taxon>Cystobacterineae</taxon>
        <taxon>Myxococcaceae</taxon>
        <taxon>Corallococcus</taxon>
    </lineage>
</organism>
<evidence type="ECO:0000313" key="1">
    <source>
        <dbReference type="EMBL" id="RKG84014.1"/>
    </source>
</evidence>
<dbReference type="EMBL" id="RAVZ01000166">
    <property type="protein sequence ID" value="RKG84014.1"/>
    <property type="molecule type" value="Genomic_DNA"/>
</dbReference>
<accession>A0A3A8IVZ1</accession>
<evidence type="ECO:0000313" key="2">
    <source>
        <dbReference type="Proteomes" id="UP000268094"/>
    </source>
</evidence>
<reference evidence="2" key="1">
    <citation type="submission" date="2018-09" db="EMBL/GenBank/DDBJ databases">
        <authorList>
            <person name="Livingstone P.G."/>
            <person name="Whitworth D.E."/>
        </authorList>
    </citation>
    <scope>NUCLEOTIDE SEQUENCE [LARGE SCALE GENOMIC DNA]</scope>
    <source>
        <strain evidence="2">CA054A</strain>
    </source>
</reference>
<dbReference type="Proteomes" id="UP000268094">
    <property type="component" value="Unassembled WGS sequence"/>
</dbReference>
<dbReference type="OrthoDB" id="674225at2"/>
<gene>
    <name evidence="1" type="ORF">D7V88_22890</name>
</gene>
<name>A0A3A8IVZ1_9BACT</name>
<proteinExistence type="predicted"/>
<comment type="caution">
    <text evidence="1">The sequence shown here is derived from an EMBL/GenBank/DDBJ whole genome shotgun (WGS) entry which is preliminary data.</text>
</comment>